<feature type="region of interest" description="Disordered" evidence="1">
    <location>
        <begin position="342"/>
        <end position="385"/>
    </location>
</feature>
<evidence type="ECO:0008006" key="4">
    <source>
        <dbReference type="Google" id="ProtNLM"/>
    </source>
</evidence>
<evidence type="ECO:0000313" key="2">
    <source>
        <dbReference type="EMBL" id="BCI55239.1"/>
    </source>
</evidence>
<feature type="compositionally biased region" description="Low complexity" evidence="1">
    <location>
        <begin position="342"/>
        <end position="356"/>
    </location>
</feature>
<reference evidence="2 3" key="1">
    <citation type="submission" date="2020-07" db="EMBL/GenBank/DDBJ databases">
        <title>Complete genome sequence of Mycolicibacterium litorale like strain isolated from cardiac implantable electronic device infection.</title>
        <authorList>
            <person name="Fukano H."/>
            <person name="Miyama H."/>
            <person name="Hoshino Y."/>
        </authorList>
    </citation>
    <scope>NUCLEOTIDE SEQUENCE [LARGE SCALE GENOMIC DNA]</scope>
    <source>
        <strain evidence="2 3">NIIDNTM18</strain>
    </source>
</reference>
<proteinExistence type="predicted"/>
<dbReference type="EMBL" id="AP023287">
    <property type="protein sequence ID" value="BCI55239.1"/>
    <property type="molecule type" value="Genomic_DNA"/>
</dbReference>
<protein>
    <recommendedName>
        <fullName evidence="4">PE-PGRS family protein</fullName>
    </recommendedName>
</protein>
<sequence length="474" mass="49125">MRMWACLASATFARSVIADTPCEQKETELQLALRPYVTAGVAIVGASVIAATPITAVAPEIQNRTVALSASVQTLDVASPADLTPFAAALADSSFVNPITRWAEVFELTATNLTKLFQNAAAEPFPVLRQIIENQITYGELIGTSLSTVVQNIINTVTMYIPDYLEEARAEFEAGDIMGVGNVMSRATLTVASSLFPMLNLLSIPNQMVGNLSSVLNLLTFKSFIDVGLVGQVGMGYVTVVQGFVSQGAARIGQDLYDAIQDRDMVKLASTIINAPADIVSAILNGSYVPPRRPGAPGTWTSGLLSPDRMYAPLRSFLIDIPRAIAAAIAPPVAAPRETPALKTAPEPEAPTAAPEDQGAEAVPSGETATVEADEDTAATPVLDADETVIGAADLESTGDTSLDVVVADSDETVADDAAADDPRDPADTIGDDAEEAKGTPVATDPVSSDKGGDDGGDADNTAGTADNDGASTD</sequence>
<feature type="compositionally biased region" description="Low complexity" evidence="1">
    <location>
        <begin position="459"/>
        <end position="474"/>
    </location>
</feature>
<feature type="compositionally biased region" description="Acidic residues" evidence="1">
    <location>
        <begin position="409"/>
        <end position="420"/>
    </location>
</feature>
<name>A0A6S6PA59_9MYCO</name>
<evidence type="ECO:0000256" key="1">
    <source>
        <dbReference type="SAM" id="MobiDB-lite"/>
    </source>
</evidence>
<accession>A0A6S6PA59</accession>
<dbReference type="AlphaFoldDB" id="A0A6S6PA59"/>
<organism evidence="2 3">
    <name type="scientific">Mycolicibacterium litorale</name>
    <dbReference type="NCBI Taxonomy" id="758802"/>
    <lineage>
        <taxon>Bacteria</taxon>
        <taxon>Bacillati</taxon>
        <taxon>Actinomycetota</taxon>
        <taxon>Actinomycetes</taxon>
        <taxon>Mycobacteriales</taxon>
        <taxon>Mycobacteriaceae</taxon>
        <taxon>Mycolicibacterium</taxon>
    </lineage>
</organism>
<evidence type="ECO:0000313" key="3">
    <source>
        <dbReference type="Proteomes" id="UP000515734"/>
    </source>
</evidence>
<gene>
    <name evidence="2" type="ORF">NIIDNTM18_45170</name>
</gene>
<dbReference type="Proteomes" id="UP000515734">
    <property type="component" value="Chromosome"/>
</dbReference>
<feature type="region of interest" description="Disordered" evidence="1">
    <location>
        <begin position="409"/>
        <end position="474"/>
    </location>
</feature>